<evidence type="ECO:0000313" key="2">
    <source>
        <dbReference type="Proteomes" id="UP000030755"/>
    </source>
</evidence>
<proteinExistence type="predicted"/>
<sequence>MDFKVIQISLDKLDNLQLLDHNIIEVHANILKIDSVTVRDPVYETTKGYIPLDPYEIKRLACDQNN</sequence>
<dbReference type="AlphaFoldDB" id="A0A075B4R2"/>
<organism evidence="1 2">
    <name type="scientific">Rozella allomycis (strain CSF55)</name>
    <dbReference type="NCBI Taxonomy" id="988480"/>
    <lineage>
        <taxon>Eukaryota</taxon>
        <taxon>Fungi</taxon>
        <taxon>Fungi incertae sedis</taxon>
        <taxon>Cryptomycota</taxon>
        <taxon>Cryptomycota incertae sedis</taxon>
        <taxon>Rozella</taxon>
    </lineage>
</organism>
<dbReference type="EMBL" id="KE560565">
    <property type="protein sequence ID" value="EPZ36404.1"/>
    <property type="molecule type" value="Genomic_DNA"/>
</dbReference>
<name>A0A075B4R2_ROZAC</name>
<reference evidence="1 2" key="1">
    <citation type="journal article" date="2013" name="Curr. Biol.">
        <title>Shared signatures of parasitism and phylogenomics unite Cryptomycota and microsporidia.</title>
        <authorList>
            <person name="James T.Y."/>
            <person name="Pelin A."/>
            <person name="Bonen L."/>
            <person name="Ahrendt S."/>
            <person name="Sain D."/>
            <person name="Corradi N."/>
            <person name="Stajich J.E."/>
        </authorList>
    </citation>
    <scope>NUCLEOTIDE SEQUENCE [LARGE SCALE GENOMIC DNA]</scope>
    <source>
        <strain evidence="1 2">CSF55</strain>
    </source>
</reference>
<keyword evidence="2" id="KW-1185">Reference proteome</keyword>
<dbReference type="HOGENOM" id="CLU_2832600_0_0_1"/>
<accession>A0A075B4R2</accession>
<dbReference type="Proteomes" id="UP000030755">
    <property type="component" value="Unassembled WGS sequence"/>
</dbReference>
<protein>
    <submittedName>
        <fullName evidence="1">Uncharacterized protein</fullName>
    </submittedName>
</protein>
<gene>
    <name evidence="1" type="ORF">O9G_002906</name>
</gene>
<evidence type="ECO:0000313" key="1">
    <source>
        <dbReference type="EMBL" id="EPZ36404.1"/>
    </source>
</evidence>